<dbReference type="Proteomes" id="UP000595197">
    <property type="component" value="Chromosome"/>
</dbReference>
<name>A0ABX7B8Z5_9PROT</name>
<gene>
    <name evidence="7" type="ORF">IGS68_02025</name>
</gene>
<evidence type="ECO:0000256" key="3">
    <source>
        <dbReference type="ARBA" id="ARBA00022692"/>
    </source>
</evidence>
<evidence type="ECO:0000256" key="1">
    <source>
        <dbReference type="ARBA" id="ARBA00004370"/>
    </source>
</evidence>
<dbReference type="EMBL" id="CP067420">
    <property type="protein sequence ID" value="QQP90075.1"/>
    <property type="molecule type" value="Genomic_DNA"/>
</dbReference>
<keyword evidence="6" id="KW-1003">Cell membrane</keyword>
<keyword evidence="5 6" id="KW-0472">Membrane</keyword>
<dbReference type="InterPro" id="IPR045214">
    <property type="entry name" value="Surf1/Surf4"/>
</dbReference>
<comment type="similarity">
    <text evidence="2 6">Belongs to the SURF1 family.</text>
</comment>
<keyword evidence="3 6" id="KW-0812">Transmembrane</keyword>
<comment type="subcellular location">
    <subcellularLocation>
        <location evidence="6">Cell membrane</location>
        <topology evidence="6">Multi-pass membrane protein</topology>
    </subcellularLocation>
    <subcellularLocation>
        <location evidence="1">Membrane</location>
    </subcellularLocation>
</comment>
<dbReference type="InterPro" id="IPR002994">
    <property type="entry name" value="Surf1/Shy1"/>
</dbReference>
<dbReference type="RefSeq" id="WP_201076940.1">
    <property type="nucleotide sequence ID" value="NZ_CP067420.1"/>
</dbReference>
<keyword evidence="8" id="KW-1185">Reference proteome</keyword>
<evidence type="ECO:0000256" key="2">
    <source>
        <dbReference type="ARBA" id="ARBA00007165"/>
    </source>
</evidence>
<feature type="transmembrane region" description="Helical" evidence="6">
    <location>
        <begin position="12"/>
        <end position="35"/>
    </location>
</feature>
<keyword evidence="4 6" id="KW-1133">Transmembrane helix</keyword>
<sequence length="246" mass="26557">MAALADKGGRRFRPGLGATLCTLVAVAIMAGLGTWQVERLSWKNDLIDRIEAGLDADPAPLPSRIDDPSGWDFRRVSVTGEFLHDRELHLAARSFNGRIGYHVVTPLRRDDGTTVLVNRGWVPTEARDPATRPDGLPAGTVAVEGISRVPPGPGWMQPDNDAAANMWFWYDIPAMAASAGTENPLPLVVEAGPAANPGGLPVGGQTNVTIPNNHLQYAVTWYGLALTLIAVYVASQWRRDPAREPR</sequence>
<proteinExistence type="inferred from homology"/>
<evidence type="ECO:0000256" key="4">
    <source>
        <dbReference type="ARBA" id="ARBA00022989"/>
    </source>
</evidence>
<dbReference type="CDD" id="cd06662">
    <property type="entry name" value="SURF1"/>
    <property type="match status" value="1"/>
</dbReference>
<organism evidence="7 8">
    <name type="scientific">Skermanella cutis</name>
    <dbReference type="NCBI Taxonomy" id="2775420"/>
    <lineage>
        <taxon>Bacteria</taxon>
        <taxon>Pseudomonadati</taxon>
        <taxon>Pseudomonadota</taxon>
        <taxon>Alphaproteobacteria</taxon>
        <taxon>Rhodospirillales</taxon>
        <taxon>Azospirillaceae</taxon>
        <taxon>Skermanella</taxon>
    </lineage>
</organism>
<dbReference type="PROSITE" id="PS50895">
    <property type="entry name" value="SURF1"/>
    <property type="match status" value="1"/>
</dbReference>
<dbReference type="Pfam" id="PF02104">
    <property type="entry name" value="SURF1"/>
    <property type="match status" value="1"/>
</dbReference>
<dbReference type="PANTHER" id="PTHR23427">
    <property type="entry name" value="SURFEIT LOCUS PROTEIN"/>
    <property type="match status" value="1"/>
</dbReference>
<accession>A0ABX7B8Z5</accession>
<evidence type="ECO:0000256" key="5">
    <source>
        <dbReference type="ARBA" id="ARBA00023136"/>
    </source>
</evidence>
<feature type="transmembrane region" description="Helical" evidence="6">
    <location>
        <begin position="215"/>
        <end position="234"/>
    </location>
</feature>
<evidence type="ECO:0000313" key="8">
    <source>
        <dbReference type="Proteomes" id="UP000595197"/>
    </source>
</evidence>
<protein>
    <recommendedName>
        <fullName evidence="6">SURF1-like protein</fullName>
    </recommendedName>
</protein>
<evidence type="ECO:0000313" key="7">
    <source>
        <dbReference type="EMBL" id="QQP90075.1"/>
    </source>
</evidence>
<dbReference type="PANTHER" id="PTHR23427:SF2">
    <property type="entry name" value="SURFEIT LOCUS PROTEIN 1"/>
    <property type="match status" value="1"/>
</dbReference>
<reference evidence="7" key="1">
    <citation type="submission" date="2021-02" db="EMBL/GenBank/DDBJ databases">
        <title>Skermanella TT6 skin isolate.</title>
        <authorList>
            <person name="Lee K."/>
            <person name="Ganzorig M."/>
        </authorList>
    </citation>
    <scope>NUCLEOTIDE SEQUENCE</scope>
    <source>
        <strain evidence="7">TT6</strain>
    </source>
</reference>
<evidence type="ECO:0000256" key="6">
    <source>
        <dbReference type="RuleBase" id="RU363076"/>
    </source>
</evidence>